<dbReference type="InterPro" id="IPR001638">
    <property type="entry name" value="Solute-binding_3/MltF_N"/>
</dbReference>
<comment type="caution">
    <text evidence="2">The sequence shown here is derived from an EMBL/GenBank/DDBJ whole genome shotgun (WGS) entry which is preliminary data.</text>
</comment>
<evidence type="ECO:0000313" key="2">
    <source>
        <dbReference type="EMBL" id="MFC4701397.1"/>
    </source>
</evidence>
<protein>
    <submittedName>
        <fullName evidence="2">Transporter substrate-binding domain-containing protein</fullName>
    </submittedName>
</protein>
<organism evidence="2 3">
    <name type="scientific">Glaciecola siphonariae</name>
    <dbReference type="NCBI Taxonomy" id="521012"/>
    <lineage>
        <taxon>Bacteria</taxon>
        <taxon>Pseudomonadati</taxon>
        <taxon>Pseudomonadota</taxon>
        <taxon>Gammaproteobacteria</taxon>
        <taxon>Alteromonadales</taxon>
        <taxon>Alteromonadaceae</taxon>
        <taxon>Glaciecola</taxon>
    </lineage>
</organism>
<proteinExistence type="predicted"/>
<dbReference type="RefSeq" id="WP_382409997.1">
    <property type="nucleotide sequence ID" value="NZ_JBHSGU010000009.1"/>
</dbReference>
<sequence length="290" mass="33008">MCCVAVISSVFADESAPGQEKPAYDIDFVFFDVREVESFNKGEPISASVNTALLVTQHLDKQVKLIHTPAQRLWRVLEQQKAACVPSMVKTKEREAQYLFSEPLFMTLSARVFARNDDTFANSPAIDASGEISSIEDFISTVPNSRILYSRLRSYGTLIDEQIAALDNDNREAIFSPTYFGKDIELFLRGRGDLLVASPVTIDRYFPDRETELLSYSVKGNPPYMVGHFLCNDRPESRRFLEELNQTLLAIYPTQAFKDSHLNNHSAQFQEEVSRYFDRVYLQEEQASTN</sequence>
<accession>A0ABV9LXW1</accession>
<dbReference type="SUPFAM" id="SSF53850">
    <property type="entry name" value="Periplasmic binding protein-like II"/>
    <property type="match status" value="1"/>
</dbReference>
<evidence type="ECO:0000313" key="3">
    <source>
        <dbReference type="Proteomes" id="UP001595897"/>
    </source>
</evidence>
<keyword evidence="3" id="KW-1185">Reference proteome</keyword>
<name>A0ABV9LXW1_9ALTE</name>
<feature type="domain" description="Solute-binding protein family 3/N-terminal" evidence="1">
    <location>
        <begin position="47"/>
        <end position="254"/>
    </location>
</feature>
<reference evidence="3" key="1">
    <citation type="journal article" date="2019" name="Int. J. Syst. Evol. Microbiol.">
        <title>The Global Catalogue of Microorganisms (GCM) 10K type strain sequencing project: providing services to taxonomists for standard genome sequencing and annotation.</title>
        <authorList>
            <consortium name="The Broad Institute Genomics Platform"/>
            <consortium name="The Broad Institute Genome Sequencing Center for Infectious Disease"/>
            <person name="Wu L."/>
            <person name="Ma J."/>
        </authorList>
    </citation>
    <scope>NUCLEOTIDE SEQUENCE [LARGE SCALE GENOMIC DNA]</scope>
    <source>
        <strain evidence="3">KACC 12507</strain>
    </source>
</reference>
<dbReference type="Proteomes" id="UP001595897">
    <property type="component" value="Unassembled WGS sequence"/>
</dbReference>
<gene>
    <name evidence="2" type="ORF">ACFO4O_14605</name>
</gene>
<dbReference type="EMBL" id="JBHSGU010000009">
    <property type="protein sequence ID" value="MFC4701397.1"/>
    <property type="molecule type" value="Genomic_DNA"/>
</dbReference>
<dbReference type="Pfam" id="PF00497">
    <property type="entry name" value="SBP_bac_3"/>
    <property type="match status" value="1"/>
</dbReference>
<dbReference type="Gene3D" id="3.40.190.10">
    <property type="entry name" value="Periplasmic binding protein-like II"/>
    <property type="match status" value="2"/>
</dbReference>
<evidence type="ECO:0000259" key="1">
    <source>
        <dbReference type="Pfam" id="PF00497"/>
    </source>
</evidence>